<keyword evidence="16" id="KW-0547">Nucleotide-binding</keyword>
<feature type="transmembrane region" description="Helical" evidence="42">
    <location>
        <begin position="143"/>
        <end position="166"/>
    </location>
</feature>
<dbReference type="GO" id="GO:0032585">
    <property type="term" value="C:multivesicular body membrane"/>
    <property type="evidence" value="ECO:0007669"/>
    <property type="project" value="UniProtKB-SubCell"/>
</dbReference>
<protein>
    <recommendedName>
        <fullName evidence="31">ATP-binding cassette sub-family B member 6</fullName>
        <ecNumber evidence="30">7.6.2.5</ecNumber>
    </recommendedName>
    <alternativeName>
        <fullName evidence="32">ABC-type heme transporter ABCB6</fullName>
    </alternativeName>
</protein>
<keyword evidence="46" id="KW-1185">Reference proteome</keyword>
<evidence type="ECO:0000256" key="26">
    <source>
        <dbReference type="ARBA" id="ARBA00023157"/>
    </source>
</evidence>
<dbReference type="InterPro" id="IPR032410">
    <property type="entry name" value="ABCB6_N"/>
</dbReference>
<comment type="similarity">
    <text evidence="29">Belongs to the ABC transporter superfamily. ABCB family. Heavy Metal importer (TC 3.A.1.210) subfamily.</text>
</comment>
<evidence type="ECO:0000256" key="22">
    <source>
        <dbReference type="ARBA" id="ARBA00022989"/>
    </source>
</evidence>
<evidence type="ECO:0000256" key="32">
    <source>
        <dbReference type="ARBA" id="ARBA00031413"/>
    </source>
</evidence>
<evidence type="ECO:0000256" key="3">
    <source>
        <dbReference type="ARBA" id="ARBA00004337"/>
    </source>
</evidence>
<evidence type="ECO:0000256" key="13">
    <source>
        <dbReference type="ARBA" id="ARBA00022475"/>
    </source>
</evidence>
<evidence type="ECO:0000256" key="37">
    <source>
        <dbReference type="ARBA" id="ARBA00048455"/>
    </source>
</evidence>
<dbReference type="SUPFAM" id="SSF52540">
    <property type="entry name" value="P-loop containing nucleoside triphosphate hydrolases"/>
    <property type="match status" value="1"/>
</dbReference>
<dbReference type="EMBL" id="WJQU01004087">
    <property type="protein sequence ID" value="KAJ6619658.1"/>
    <property type="molecule type" value="Genomic_DNA"/>
</dbReference>
<evidence type="ECO:0000256" key="15">
    <source>
        <dbReference type="ARBA" id="ARBA00022692"/>
    </source>
</evidence>
<dbReference type="Gene3D" id="1.20.1560.10">
    <property type="entry name" value="ABC transporter type 1, transmembrane domain"/>
    <property type="match status" value="1"/>
</dbReference>
<evidence type="ECO:0000256" key="8">
    <source>
        <dbReference type="ARBA" id="ARBA00004651"/>
    </source>
</evidence>
<dbReference type="PROSITE" id="PS00211">
    <property type="entry name" value="ABC_TRANSPORTER_1"/>
    <property type="match status" value="1"/>
</dbReference>
<dbReference type="InterPro" id="IPR036640">
    <property type="entry name" value="ABC1_TM_sf"/>
</dbReference>
<dbReference type="InterPro" id="IPR039421">
    <property type="entry name" value="Type_1_exporter"/>
</dbReference>
<comment type="catalytic activity">
    <reaction evidence="34">
        <text>coproporphyrinogen III(in) + ATP + H2O = coproporphyrinogen III(out) + ADP + phosphate + H(+)</text>
        <dbReference type="Rhea" id="RHEA:66680"/>
        <dbReference type="ChEBI" id="CHEBI:15377"/>
        <dbReference type="ChEBI" id="CHEBI:15378"/>
        <dbReference type="ChEBI" id="CHEBI:30616"/>
        <dbReference type="ChEBI" id="CHEBI:43474"/>
        <dbReference type="ChEBI" id="CHEBI:57309"/>
        <dbReference type="ChEBI" id="CHEBI:456216"/>
    </reaction>
    <physiologicalReaction direction="left-to-right" evidence="34">
        <dbReference type="Rhea" id="RHEA:66681"/>
    </physiologicalReaction>
</comment>
<keyword evidence="27" id="KW-0458">Lysosome</keyword>
<comment type="caution">
    <text evidence="45">The sequence shown here is derived from an EMBL/GenBank/DDBJ whole genome shotgun (WGS) entry which is preliminary data.</text>
</comment>
<keyword evidence="13" id="KW-1003">Cell membrane</keyword>
<keyword evidence="12" id="KW-0813">Transport</keyword>
<dbReference type="PANTHER" id="PTHR24221">
    <property type="entry name" value="ATP-BINDING CASSETTE SUB-FAMILY B"/>
    <property type="match status" value="1"/>
</dbReference>
<feature type="transmembrane region" description="Helical" evidence="42">
    <location>
        <begin position="221"/>
        <end position="239"/>
    </location>
</feature>
<comment type="catalytic activity">
    <reaction evidence="37">
        <text>pheophorbide a(in) + ATP + H2O = pheophorbide a(out) + ADP + phosphate + H(+)</text>
        <dbReference type="Rhea" id="RHEA:61360"/>
        <dbReference type="ChEBI" id="CHEBI:15377"/>
        <dbReference type="ChEBI" id="CHEBI:15378"/>
        <dbReference type="ChEBI" id="CHEBI:30616"/>
        <dbReference type="ChEBI" id="CHEBI:43474"/>
        <dbReference type="ChEBI" id="CHEBI:58687"/>
        <dbReference type="ChEBI" id="CHEBI:456216"/>
    </reaction>
    <physiologicalReaction direction="left-to-right" evidence="37">
        <dbReference type="Rhea" id="RHEA:61361"/>
    </physiologicalReaction>
</comment>
<evidence type="ECO:0000256" key="12">
    <source>
        <dbReference type="ARBA" id="ARBA00022448"/>
    </source>
</evidence>
<evidence type="ECO:0000256" key="9">
    <source>
        <dbReference type="ARBA" id="ARBA00004653"/>
    </source>
</evidence>
<dbReference type="PROSITE" id="PS50929">
    <property type="entry name" value="ABC_TM1F"/>
    <property type="match status" value="1"/>
</dbReference>
<evidence type="ECO:0000256" key="1">
    <source>
        <dbReference type="ARBA" id="ARBA00004146"/>
    </source>
</evidence>
<keyword evidence="22 42" id="KW-1133">Transmembrane helix</keyword>
<evidence type="ECO:0000256" key="20">
    <source>
        <dbReference type="ARBA" id="ARBA00022840"/>
    </source>
</evidence>
<evidence type="ECO:0000256" key="38">
    <source>
        <dbReference type="ARBA" id="ARBA00048510"/>
    </source>
</evidence>
<dbReference type="FunFam" id="1.20.1560.10:FF:000022">
    <property type="entry name" value="ATP-binding cassette sub-family B member 6, mitochondrial"/>
    <property type="match status" value="1"/>
</dbReference>
<dbReference type="InterPro" id="IPR003593">
    <property type="entry name" value="AAA+_ATPase"/>
</dbReference>
<evidence type="ECO:0000256" key="24">
    <source>
        <dbReference type="ARBA" id="ARBA00023128"/>
    </source>
</evidence>
<evidence type="ECO:0000256" key="31">
    <source>
        <dbReference type="ARBA" id="ARBA00024439"/>
    </source>
</evidence>
<organism evidence="45 46">
    <name type="scientific">Pseudolycoriella hygida</name>
    <dbReference type="NCBI Taxonomy" id="35572"/>
    <lineage>
        <taxon>Eukaryota</taxon>
        <taxon>Metazoa</taxon>
        <taxon>Ecdysozoa</taxon>
        <taxon>Arthropoda</taxon>
        <taxon>Hexapoda</taxon>
        <taxon>Insecta</taxon>
        <taxon>Pterygota</taxon>
        <taxon>Neoptera</taxon>
        <taxon>Endopterygota</taxon>
        <taxon>Diptera</taxon>
        <taxon>Nematocera</taxon>
        <taxon>Sciaroidea</taxon>
        <taxon>Sciaridae</taxon>
        <taxon>Pseudolycoriella</taxon>
    </lineage>
</organism>
<evidence type="ECO:0000256" key="41">
    <source>
        <dbReference type="SAM" id="MobiDB-lite"/>
    </source>
</evidence>
<evidence type="ECO:0000256" key="27">
    <source>
        <dbReference type="ARBA" id="ARBA00023228"/>
    </source>
</evidence>
<comment type="subcellular location">
    <subcellularLocation>
        <location evidence="8">Cell membrane</location>
        <topology evidence="8">Multi-pass membrane protein</topology>
    </subcellularLocation>
    <subcellularLocation>
        <location evidence="1">Early endosome membrane</location>
    </subcellularLocation>
    <subcellularLocation>
        <location evidence="6">Endoplasmic reticulum membrane</location>
        <topology evidence="6">Multi-pass membrane protein</topology>
    </subcellularLocation>
    <subcellularLocation>
        <location evidence="3">Endosome membrane</location>
        <topology evidence="3">Multi-pass membrane protein</topology>
    </subcellularLocation>
    <subcellularLocation>
        <location evidence="2">Endosome</location>
        <location evidence="2">Multivesicular body membrane</location>
    </subcellularLocation>
    <subcellularLocation>
        <location evidence="9">Golgi apparatus membrane</location>
        <topology evidence="9">Multi-pass membrane protein</topology>
    </subcellularLocation>
    <subcellularLocation>
        <location evidence="5">Late endosome membrane</location>
    </subcellularLocation>
    <subcellularLocation>
        <location evidence="10">Lysosome membrane</location>
    </subcellularLocation>
    <subcellularLocation>
        <location evidence="28">Melanosome membrane</location>
    </subcellularLocation>
    <subcellularLocation>
        <location evidence="4">Mitochondrion outer membrane</location>
        <topology evidence="4">Multi-pass membrane protein</topology>
    </subcellularLocation>
    <subcellularLocation>
        <location evidence="7">Secreted</location>
        <location evidence="7">Extracellular exosome</location>
    </subcellularLocation>
</comment>
<feature type="transmembrane region" description="Helical" evidence="42">
    <location>
        <begin position="182"/>
        <end position="201"/>
    </location>
</feature>
<evidence type="ECO:0000256" key="14">
    <source>
        <dbReference type="ARBA" id="ARBA00022525"/>
    </source>
</evidence>
<evidence type="ECO:0000256" key="28">
    <source>
        <dbReference type="ARBA" id="ARBA00024320"/>
    </source>
</evidence>
<proteinExistence type="inferred from homology"/>
<evidence type="ECO:0000256" key="39">
    <source>
        <dbReference type="ARBA" id="ARBA00048636"/>
    </source>
</evidence>
<keyword evidence="25 42" id="KW-0472">Membrane</keyword>
<dbReference type="InterPro" id="IPR003439">
    <property type="entry name" value="ABC_transporter-like_ATP-bd"/>
</dbReference>
<evidence type="ECO:0000256" key="29">
    <source>
        <dbReference type="ARBA" id="ARBA00024363"/>
    </source>
</evidence>
<dbReference type="GO" id="GO:0005741">
    <property type="term" value="C:mitochondrial outer membrane"/>
    <property type="evidence" value="ECO:0007669"/>
    <property type="project" value="UniProtKB-SubCell"/>
</dbReference>
<comment type="catalytic activity">
    <reaction evidence="35">
        <text>uroporphyrin I(in) + ATP + H2O = uroporphyrin I(out) + ADP + phosphate + H(+)</text>
        <dbReference type="Rhea" id="RHEA:66772"/>
        <dbReference type="ChEBI" id="CHEBI:15377"/>
        <dbReference type="ChEBI" id="CHEBI:15378"/>
        <dbReference type="ChEBI" id="CHEBI:30616"/>
        <dbReference type="ChEBI" id="CHEBI:43474"/>
        <dbReference type="ChEBI" id="CHEBI:167480"/>
        <dbReference type="ChEBI" id="CHEBI:456216"/>
    </reaction>
    <physiologicalReaction direction="left-to-right" evidence="35">
        <dbReference type="Rhea" id="RHEA:66773"/>
    </physiologicalReaction>
</comment>
<dbReference type="Gene3D" id="3.40.50.300">
    <property type="entry name" value="P-loop containing nucleotide triphosphate hydrolases"/>
    <property type="match status" value="1"/>
</dbReference>
<comment type="catalytic activity">
    <reaction evidence="33">
        <text>heme b(in) + ATP + H2O = heme b(out) + ADP + phosphate + H(+)</text>
        <dbReference type="Rhea" id="RHEA:19261"/>
        <dbReference type="ChEBI" id="CHEBI:15377"/>
        <dbReference type="ChEBI" id="CHEBI:15378"/>
        <dbReference type="ChEBI" id="CHEBI:30616"/>
        <dbReference type="ChEBI" id="CHEBI:43474"/>
        <dbReference type="ChEBI" id="CHEBI:60344"/>
        <dbReference type="ChEBI" id="CHEBI:456216"/>
        <dbReference type="EC" id="7.6.2.5"/>
    </reaction>
    <physiologicalReaction direction="left-to-right" evidence="33">
        <dbReference type="Rhea" id="RHEA:19262"/>
    </physiologicalReaction>
</comment>
<dbReference type="GO" id="GO:0020037">
    <property type="term" value="F:heme binding"/>
    <property type="evidence" value="ECO:0007669"/>
    <property type="project" value="TreeGrafter"/>
</dbReference>
<comment type="catalytic activity">
    <reaction evidence="38">
        <text>uroporphyrin III(in) + ATP + H2O = uroporphyrin III(out) + ADP + phosphate + H(+)</text>
        <dbReference type="Rhea" id="RHEA:66776"/>
        <dbReference type="ChEBI" id="CHEBI:15377"/>
        <dbReference type="ChEBI" id="CHEBI:15378"/>
        <dbReference type="ChEBI" id="CHEBI:30616"/>
        <dbReference type="ChEBI" id="CHEBI:43474"/>
        <dbReference type="ChEBI" id="CHEBI:167479"/>
        <dbReference type="ChEBI" id="CHEBI:456216"/>
    </reaction>
    <physiologicalReaction direction="left-to-right" evidence="38">
        <dbReference type="Rhea" id="RHEA:66777"/>
    </physiologicalReaction>
</comment>
<feature type="transmembrane region" description="Helical" evidence="42">
    <location>
        <begin position="557"/>
        <end position="576"/>
    </location>
</feature>
<evidence type="ECO:0000256" key="17">
    <source>
        <dbReference type="ARBA" id="ARBA00022753"/>
    </source>
</evidence>
<keyword evidence="14" id="KW-0964">Secreted</keyword>
<keyword evidence="20 45" id="KW-0067">ATP-binding</keyword>
<accession>A0A9Q0RU60</accession>
<dbReference type="GO" id="GO:0005765">
    <property type="term" value="C:lysosomal membrane"/>
    <property type="evidence" value="ECO:0007669"/>
    <property type="project" value="UniProtKB-SubCell"/>
</dbReference>
<feature type="region of interest" description="Disordered" evidence="41">
    <location>
        <begin position="859"/>
        <end position="885"/>
    </location>
</feature>
<dbReference type="InterPro" id="IPR011527">
    <property type="entry name" value="ABC1_TM_dom"/>
</dbReference>
<evidence type="ECO:0000256" key="35">
    <source>
        <dbReference type="ARBA" id="ARBA00047789"/>
    </source>
</evidence>
<keyword evidence="21" id="KW-1278">Translocase</keyword>
<dbReference type="Pfam" id="PF00005">
    <property type="entry name" value="ABC_tran"/>
    <property type="match status" value="1"/>
</dbReference>
<feature type="domain" description="ABC transporter" evidence="43">
    <location>
        <begin position="615"/>
        <end position="849"/>
    </location>
</feature>
<evidence type="ECO:0000256" key="5">
    <source>
        <dbReference type="ARBA" id="ARBA00004414"/>
    </source>
</evidence>
<dbReference type="CDD" id="cd03253">
    <property type="entry name" value="ABCC_ATM1_transporter"/>
    <property type="match status" value="1"/>
</dbReference>
<feature type="transmembrane region" description="Helical" evidence="42">
    <location>
        <begin position="286"/>
        <end position="309"/>
    </location>
</feature>
<keyword evidence="15 42" id="KW-0812">Transmembrane</keyword>
<dbReference type="GO" id="GO:0000139">
    <property type="term" value="C:Golgi membrane"/>
    <property type="evidence" value="ECO:0007669"/>
    <property type="project" value="UniProtKB-SubCell"/>
</dbReference>
<evidence type="ECO:0000256" key="21">
    <source>
        <dbReference type="ARBA" id="ARBA00022967"/>
    </source>
</evidence>
<feature type="transmembrane region" description="Helical" evidence="42">
    <location>
        <begin position="407"/>
        <end position="430"/>
    </location>
</feature>
<dbReference type="Proteomes" id="UP001151699">
    <property type="component" value="Unassembled WGS sequence"/>
</dbReference>
<evidence type="ECO:0000256" key="30">
    <source>
        <dbReference type="ARBA" id="ARBA00024385"/>
    </source>
</evidence>
<feature type="compositionally biased region" description="Basic and acidic residues" evidence="41">
    <location>
        <begin position="859"/>
        <end position="873"/>
    </location>
</feature>
<dbReference type="FunFam" id="3.40.50.300:FF:000186">
    <property type="entry name" value="ATP-binding cassette sub-family B member 7, mitochondrial"/>
    <property type="match status" value="1"/>
</dbReference>
<evidence type="ECO:0000256" key="18">
    <source>
        <dbReference type="ARBA" id="ARBA00022787"/>
    </source>
</evidence>
<dbReference type="SMART" id="SM00382">
    <property type="entry name" value="AAA"/>
    <property type="match status" value="1"/>
</dbReference>
<dbReference type="PROSITE" id="PS50893">
    <property type="entry name" value="ABC_TRANSPORTER_2"/>
    <property type="match status" value="1"/>
</dbReference>
<evidence type="ECO:0000313" key="45">
    <source>
        <dbReference type="EMBL" id="KAJ6619658.1"/>
    </source>
</evidence>
<keyword evidence="17" id="KW-0967">Endosome</keyword>
<dbReference type="GO" id="GO:0031901">
    <property type="term" value="C:early endosome membrane"/>
    <property type="evidence" value="ECO:0007669"/>
    <property type="project" value="UniProtKB-SubCell"/>
</dbReference>
<evidence type="ECO:0000313" key="46">
    <source>
        <dbReference type="Proteomes" id="UP001151699"/>
    </source>
</evidence>
<gene>
    <name evidence="45" type="primary">abcb6_1</name>
    <name evidence="45" type="ORF">Bhyg_17228</name>
</gene>
<evidence type="ECO:0000256" key="34">
    <source>
        <dbReference type="ARBA" id="ARBA00047753"/>
    </source>
</evidence>
<evidence type="ECO:0000256" key="6">
    <source>
        <dbReference type="ARBA" id="ARBA00004477"/>
    </source>
</evidence>
<feature type="transmembrane region" description="Helical" evidence="42">
    <location>
        <begin position="527"/>
        <end position="545"/>
    </location>
</feature>
<name>A0A9Q0RU60_9DIPT</name>
<dbReference type="CDD" id="cd18581">
    <property type="entry name" value="ABC_6TM_ABCB6"/>
    <property type="match status" value="1"/>
</dbReference>
<keyword evidence="24" id="KW-0496">Mitochondrion</keyword>
<evidence type="ECO:0000256" key="42">
    <source>
        <dbReference type="SAM" id="Phobius"/>
    </source>
</evidence>
<evidence type="ECO:0000256" key="33">
    <source>
        <dbReference type="ARBA" id="ARBA00047649"/>
    </source>
</evidence>
<dbReference type="SUPFAM" id="SSF90123">
    <property type="entry name" value="ABC transporter transmembrane region"/>
    <property type="match status" value="1"/>
</dbReference>
<dbReference type="InterPro" id="IPR017871">
    <property type="entry name" value="ABC_transporter-like_CS"/>
</dbReference>
<dbReference type="Pfam" id="PF16185">
    <property type="entry name" value="MTABC_N"/>
    <property type="match status" value="1"/>
</dbReference>
<dbReference type="EC" id="7.6.2.5" evidence="30"/>
<keyword evidence="23" id="KW-0333">Golgi apparatus</keyword>
<evidence type="ECO:0000256" key="4">
    <source>
        <dbReference type="ARBA" id="ARBA00004374"/>
    </source>
</evidence>
<dbReference type="PANTHER" id="PTHR24221:SF654">
    <property type="entry name" value="ATP-BINDING CASSETTE SUB-FAMILY B MEMBER 6"/>
    <property type="match status" value="1"/>
</dbReference>
<evidence type="ECO:0000259" key="43">
    <source>
        <dbReference type="PROSITE" id="PS50893"/>
    </source>
</evidence>
<comment type="catalytic activity">
    <reaction evidence="39">
        <text>coproporphyrin III(in) + ATP + H2O = coproporphyrin III(out) + ADP + phosphate + H(+)</text>
        <dbReference type="Rhea" id="RHEA:66664"/>
        <dbReference type="ChEBI" id="CHEBI:15377"/>
        <dbReference type="ChEBI" id="CHEBI:15378"/>
        <dbReference type="ChEBI" id="CHEBI:30616"/>
        <dbReference type="ChEBI" id="CHEBI:43474"/>
        <dbReference type="ChEBI" id="CHEBI:131725"/>
        <dbReference type="ChEBI" id="CHEBI:456216"/>
    </reaction>
    <physiologicalReaction direction="left-to-right" evidence="39">
        <dbReference type="Rhea" id="RHEA:66665"/>
    </physiologicalReaction>
</comment>
<comment type="catalytic activity">
    <reaction evidence="36">
        <text>protoporphyrin IX(in) + ATP + H2O = protoporphyrin IX(out) + ADP + phosphate + H(+)</text>
        <dbReference type="Rhea" id="RHEA:61336"/>
        <dbReference type="ChEBI" id="CHEBI:15377"/>
        <dbReference type="ChEBI" id="CHEBI:15378"/>
        <dbReference type="ChEBI" id="CHEBI:30616"/>
        <dbReference type="ChEBI" id="CHEBI:43474"/>
        <dbReference type="ChEBI" id="CHEBI:57306"/>
        <dbReference type="ChEBI" id="CHEBI:456216"/>
    </reaction>
    <physiologicalReaction direction="left-to-right" evidence="36">
        <dbReference type="Rhea" id="RHEA:61337"/>
    </physiologicalReaction>
</comment>
<evidence type="ECO:0000256" key="10">
    <source>
        <dbReference type="ARBA" id="ARBA00004656"/>
    </source>
</evidence>
<comment type="catalytic activity">
    <reaction evidence="40">
        <text>coproporphyrin I(in) + ATP + H2O = coproporphyrin I(out) + ADP + phosphate + H(+)</text>
        <dbReference type="Rhea" id="RHEA:66768"/>
        <dbReference type="ChEBI" id="CHEBI:15377"/>
        <dbReference type="ChEBI" id="CHEBI:15378"/>
        <dbReference type="ChEBI" id="CHEBI:30616"/>
        <dbReference type="ChEBI" id="CHEBI:43474"/>
        <dbReference type="ChEBI" id="CHEBI:167478"/>
        <dbReference type="ChEBI" id="CHEBI:456216"/>
    </reaction>
    <physiologicalReaction direction="left-to-right" evidence="40">
        <dbReference type="Rhea" id="RHEA:66769"/>
    </physiologicalReaction>
</comment>
<evidence type="ECO:0000259" key="44">
    <source>
        <dbReference type="PROSITE" id="PS50929"/>
    </source>
</evidence>
<reference evidence="45" key="1">
    <citation type="submission" date="2022-07" db="EMBL/GenBank/DDBJ databases">
        <authorList>
            <person name="Trinca V."/>
            <person name="Uliana J.V.C."/>
            <person name="Torres T.T."/>
            <person name="Ward R.J."/>
            <person name="Monesi N."/>
        </authorList>
    </citation>
    <scope>NUCLEOTIDE SEQUENCE</scope>
    <source>
        <strain evidence="45">HSMRA1968</strain>
        <tissue evidence="45">Whole embryos</tissue>
    </source>
</reference>
<evidence type="ECO:0000256" key="40">
    <source>
        <dbReference type="ARBA" id="ARBA00049398"/>
    </source>
</evidence>
<keyword evidence="18" id="KW-1000">Mitochondrion outer membrane</keyword>
<evidence type="ECO:0000256" key="11">
    <source>
        <dbReference type="ARBA" id="ARBA00011738"/>
    </source>
</evidence>
<comment type="subunit">
    <text evidence="11">Homodimer.</text>
</comment>
<evidence type="ECO:0000256" key="16">
    <source>
        <dbReference type="ARBA" id="ARBA00022741"/>
    </source>
</evidence>
<sequence length="885" mass="100756">SCPTRPIIGAQSQRDPYISADTSDPLPSSTRSTIHLIISIEISQPLIMITYCPPNVTLSEIWTKNGISHCFVDTVSSSVIAGFLLVFGTLQLVMYRRYAILIEDADQIRKSKLYNLQIFLSMFVPLLAIIRLCFQLTIYKDGIYGFMILSVVLTCVAYPSSIWLVVKERYYLLPSLPTRGHGLVLLIFWSLVFIVENLSFVNMRHEDWWFNLKSTKDRLEMTFFVLRYVSGLFIFILGLKAPGIVTHTHSDQDRLVDGNDENRSTWVNGWNKLCTLLPFIWPRKDFILQVKVLLCFILLIGGRVINLYVPIYNKKIVDSLTTTVFRWDWVLIYVAFKFLQGGGTGGMGLLNNLRSFLWIRISQFTTREIEVELFRHLHSLSLKWHLNRKTGEVLRIMDRGTDSINNLLNYILFSIAPTIVDILVAVVFFISAFNWWFGLIVFITMALYIVSTIAVTEWRTKFQRRMNLADNAQKARSVDSLLNFETVKYYGAEQYEVESYREAILKFQTEEFKSIITLNILNITQNIIISSGLLAGSLLCAWMVVEKDQLTVGDYVLFASYIIQLYVPLNWFGTYYRAIQKNFVDMENMFDLMRETQEVIDAPGAGPLNMIRGGIDFTNVTFGYTPERFVLKNVSFTVPPGKTLALVGPSGAGKSTIVRLLFRFYDVDSGAILVDGQNIKTVKQDSLRKAIGVVPQDTVLFNNTIMYNIQYGRIDASSTDVISAARNADIHEKIMNFPDKYETQVGERGLRLSGGEKQRVAIARTILKSPWIVMLDEATSALDTQTERNIQSALAKVCANRTTIIVAHRLSTIIHADEIIVLSEGQIVERGRHEDLLNIPNGTYANMWLNQLQNLDAEQNKVETEPPAAKEKPAAMPSHHHHHHH</sequence>
<dbReference type="GO" id="GO:0005886">
    <property type="term" value="C:plasma membrane"/>
    <property type="evidence" value="ECO:0007669"/>
    <property type="project" value="UniProtKB-SubCell"/>
</dbReference>
<feature type="non-terminal residue" evidence="45">
    <location>
        <position position="1"/>
    </location>
</feature>
<dbReference type="GO" id="GO:0015439">
    <property type="term" value="F:ABC-type heme transporter activity"/>
    <property type="evidence" value="ECO:0007669"/>
    <property type="project" value="UniProtKB-EC"/>
</dbReference>
<evidence type="ECO:0000256" key="36">
    <source>
        <dbReference type="ARBA" id="ARBA00048309"/>
    </source>
</evidence>
<keyword evidence="26" id="KW-1015">Disulfide bond</keyword>
<feature type="domain" description="ABC transmembrane type-1" evidence="44">
    <location>
        <begin position="293"/>
        <end position="581"/>
    </location>
</feature>
<feature type="transmembrane region" description="Helical" evidence="42">
    <location>
        <begin position="116"/>
        <end position="137"/>
    </location>
</feature>
<dbReference type="GO" id="GO:0005524">
    <property type="term" value="F:ATP binding"/>
    <property type="evidence" value="ECO:0007669"/>
    <property type="project" value="UniProtKB-KW"/>
</dbReference>
<dbReference type="GO" id="GO:0005576">
    <property type="term" value="C:extracellular region"/>
    <property type="evidence" value="ECO:0007669"/>
    <property type="project" value="UniProtKB-SubCell"/>
</dbReference>
<evidence type="ECO:0000256" key="2">
    <source>
        <dbReference type="ARBA" id="ARBA00004333"/>
    </source>
</evidence>
<dbReference type="InterPro" id="IPR027417">
    <property type="entry name" value="P-loop_NTPase"/>
</dbReference>
<feature type="transmembrane region" description="Helical" evidence="42">
    <location>
        <begin position="436"/>
        <end position="456"/>
    </location>
</feature>
<evidence type="ECO:0000256" key="7">
    <source>
        <dbReference type="ARBA" id="ARBA00004550"/>
    </source>
</evidence>
<feature type="transmembrane region" description="Helical" evidence="42">
    <location>
        <begin position="75"/>
        <end position="95"/>
    </location>
</feature>
<keyword evidence="19" id="KW-0256">Endoplasmic reticulum</keyword>
<dbReference type="Pfam" id="PF00664">
    <property type="entry name" value="ABC_membrane"/>
    <property type="match status" value="1"/>
</dbReference>
<dbReference type="GO" id="GO:0016887">
    <property type="term" value="F:ATP hydrolysis activity"/>
    <property type="evidence" value="ECO:0007669"/>
    <property type="project" value="InterPro"/>
</dbReference>
<evidence type="ECO:0000256" key="25">
    <source>
        <dbReference type="ARBA" id="ARBA00023136"/>
    </source>
</evidence>
<dbReference type="AlphaFoldDB" id="A0A9Q0RU60"/>
<evidence type="ECO:0000256" key="19">
    <source>
        <dbReference type="ARBA" id="ARBA00022824"/>
    </source>
</evidence>
<dbReference type="OrthoDB" id="6500128at2759"/>
<dbReference type="GO" id="GO:0005789">
    <property type="term" value="C:endoplasmic reticulum membrane"/>
    <property type="evidence" value="ECO:0007669"/>
    <property type="project" value="UniProtKB-SubCell"/>
</dbReference>
<evidence type="ECO:0000256" key="23">
    <source>
        <dbReference type="ARBA" id="ARBA00023034"/>
    </source>
</evidence>